<name>A0AAV4R5D8_CAEEX</name>
<reference evidence="1 2" key="1">
    <citation type="submission" date="2021-06" db="EMBL/GenBank/DDBJ databases">
        <title>Caerostris extrusa draft genome.</title>
        <authorList>
            <person name="Kono N."/>
            <person name="Arakawa K."/>
        </authorList>
    </citation>
    <scope>NUCLEOTIDE SEQUENCE [LARGE SCALE GENOMIC DNA]</scope>
</reference>
<keyword evidence="2" id="KW-1185">Reference proteome</keyword>
<protein>
    <submittedName>
        <fullName evidence="1">Uncharacterized protein</fullName>
    </submittedName>
</protein>
<dbReference type="Proteomes" id="UP001054945">
    <property type="component" value="Unassembled WGS sequence"/>
</dbReference>
<accession>A0AAV4R5D8</accession>
<sequence length="95" mass="10244">MQPSNIECSIMDCVSSMVEKPQIKKTADRGISTPSFAQPSNIESCIRDCISSMVERTADQGIVTQSLVPSTIESSVADCLSSIIENTVDQESTKN</sequence>
<evidence type="ECO:0000313" key="1">
    <source>
        <dbReference type="EMBL" id="GIY15303.1"/>
    </source>
</evidence>
<gene>
    <name evidence="1" type="ORF">CEXT_397131</name>
</gene>
<evidence type="ECO:0000313" key="2">
    <source>
        <dbReference type="Proteomes" id="UP001054945"/>
    </source>
</evidence>
<dbReference type="EMBL" id="BPLR01007219">
    <property type="protein sequence ID" value="GIY15303.1"/>
    <property type="molecule type" value="Genomic_DNA"/>
</dbReference>
<proteinExistence type="predicted"/>
<dbReference type="AlphaFoldDB" id="A0AAV4R5D8"/>
<organism evidence="1 2">
    <name type="scientific">Caerostris extrusa</name>
    <name type="common">Bark spider</name>
    <name type="synonym">Caerostris bankana</name>
    <dbReference type="NCBI Taxonomy" id="172846"/>
    <lineage>
        <taxon>Eukaryota</taxon>
        <taxon>Metazoa</taxon>
        <taxon>Ecdysozoa</taxon>
        <taxon>Arthropoda</taxon>
        <taxon>Chelicerata</taxon>
        <taxon>Arachnida</taxon>
        <taxon>Araneae</taxon>
        <taxon>Araneomorphae</taxon>
        <taxon>Entelegynae</taxon>
        <taxon>Araneoidea</taxon>
        <taxon>Araneidae</taxon>
        <taxon>Caerostris</taxon>
    </lineage>
</organism>
<comment type="caution">
    <text evidence="1">The sequence shown here is derived from an EMBL/GenBank/DDBJ whole genome shotgun (WGS) entry which is preliminary data.</text>
</comment>